<dbReference type="Proteomes" id="UP001459277">
    <property type="component" value="Unassembled WGS sequence"/>
</dbReference>
<evidence type="ECO:0000313" key="7">
    <source>
        <dbReference type="Proteomes" id="UP001459277"/>
    </source>
</evidence>
<evidence type="ECO:0000256" key="2">
    <source>
        <dbReference type="ARBA" id="ARBA00022821"/>
    </source>
</evidence>
<dbReference type="Gene3D" id="1.10.8.430">
    <property type="entry name" value="Helical domain of apoptotic protease-activating factors"/>
    <property type="match status" value="1"/>
</dbReference>
<accession>A0AAW2CSA0</accession>
<keyword evidence="2" id="KW-0611">Plant defense</keyword>
<dbReference type="SMART" id="SM00382">
    <property type="entry name" value="AAA"/>
    <property type="match status" value="1"/>
</dbReference>
<keyword evidence="4" id="KW-0175">Coiled coil</keyword>
<dbReference type="InterPro" id="IPR027417">
    <property type="entry name" value="P-loop_NTPase"/>
</dbReference>
<dbReference type="PRINTS" id="PR00364">
    <property type="entry name" value="DISEASERSIST"/>
</dbReference>
<organism evidence="6 7">
    <name type="scientific">Lithocarpus litseifolius</name>
    <dbReference type="NCBI Taxonomy" id="425828"/>
    <lineage>
        <taxon>Eukaryota</taxon>
        <taxon>Viridiplantae</taxon>
        <taxon>Streptophyta</taxon>
        <taxon>Embryophyta</taxon>
        <taxon>Tracheophyta</taxon>
        <taxon>Spermatophyta</taxon>
        <taxon>Magnoliopsida</taxon>
        <taxon>eudicotyledons</taxon>
        <taxon>Gunneridae</taxon>
        <taxon>Pentapetalae</taxon>
        <taxon>rosids</taxon>
        <taxon>fabids</taxon>
        <taxon>Fagales</taxon>
        <taxon>Fagaceae</taxon>
        <taxon>Lithocarpus</taxon>
    </lineage>
</organism>
<dbReference type="InterPro" id="IPR042197">
    <property type="entry name" value="Apaf_helical"/>
</dbReference>
<dbReference type="PANTHER" id="PTHR33463">
    <property type="entry name" value="NB-ARC DOMAIN-CONTAINING PROTEIN-RELATED"/>
    <property type="match status" value="1"/>
</dbReference>
<proteinExistence type="predicted"/>
<reference evidence="6 7" key="1">
    <citation type="submission" date="2024-01" db="EMBL/GenBank/DDBJ databases">
        <title>A telomere-to-telomere, gap-free genome of sweet tea (Lithocarpus litseifolius).</title>
        <authorList>
            <person name="Zhou J."/>
        </authorList>
    </citation>
    <scope>NUCLEOTIDE SEQUENCE [LARGE SCALE GENOMIC DNA]</scope>
    <source>
        <strain evidence="6">Zhou-2022a</strain>
        <tissue evidence="6">Leaf</tissue>
    </source>
</reference>
<evidence type="ECO:0000259" key="5">
    <source>
        <dbReference type="SMART" id="SM00382"/>
    </source>
</evidence>
<dbReference type="GO" id="GO:0005524">
    <property type="term" value="F:ATP binding"/>
    <property type="evidence" value="ECO:0007669"/>
    <property type="project" value="UniProtKB-KW"/>
</dbReference>
<dbReference type="InterPro" id="IPR003593">
    <property type="entry name" value="AAA+_ATPase"/>
</dbReference>
<evidence type="ECO:0000256" key="3">
    <source>
        <dbReference type="ARBA" id="ARBA00022840"/>
    </source>
</evidence>
<comment type="caution">
    <text evidence="6">The sequence shown here is derived from an EMBL/GenBank/DDBJ whole genome shotgun (WGS) entry which is preliminary data.</text>
</comment>
<protein>
    <recommendedName>
        <fullName evidence="5">AAA+ ATPase domain-containing protein</fullName>
    </recommendedName>
</protein>
<dbReference type="AlphaFoldDB" id="A0AAW2CSA0"/>
<evidence type="ECO:0000256" key="1">
    <source>
        <dbReference type="ARBA" id="ARBA00022741"/>
    </source>
</evidence>
<dbReference type="InterPro" id="IPR050905">
    <property type="entry name" value="Plant_NBS-LRR"/>
</dbReference>
<dbReference type="Pfam" id="PF00931">
    <property type="entry name" value="NB-ARC"/>
    <property type="match status" value="1"/>
</dbReference>
<dbReference type="InterPro" id="IPR002182">
    <property type="entry name" value="NB-ARC"/>
</dbReference>
<keyword evidence="7" id="KW-1185">Reference proteome</keyword>
<feature type="domain" description="AAA+ ATPase" evidence="5">
    <location>
        <begin position="300"/>
        <end position="454"/>
    </location>
</feature>
<dbReference type="SUPFAM" id="SSF52540">
    <property type="entry name" value="P-loop containing nucleoside triphosphate hydrolases"/>
    <property type="match status" value="1"/>
</dbReference>
<evidence type="ECO:0000256" key="4">
    <source>
        <dbReference type="SAM" id="Coils"/>
    </source>
</evidence>
<dbReference type="PANTHER" id="PTHR33463:SF187">
    <property type="entry name" value="AND NB-ARC DOMAIN DISEASE RESISTANCE PROTEIN, PUTATIVE-RELATED"/>
    <property type="match status" value="1"/>
</dbReference>
<dbReference type="EMBL" id="JAZDWU010000005">
    <property type="protein sequence ID" value="KAL0001125.1"/>
    <property type="molecule type" value="Genomic_DNA"/>
</dbReference>
<dbReference type="GO" id="GO:0043531">
    <property type="term" value="F:ADP binding"/>
    <property type="evidence" value="ECO:0007669"/>
    <property type="project" value="InterPro"/>
</dbReference>
<keyword evidence="3" id="KW-0067">ATP-binding</keyword>
<dbReference type="Gene3D" id="3.40.50.300">
    <property type="entry name" value="P-loop containing nucleotide triphosphate hydrolases"/>
    <property type="match status" value="1"/>
</dbReference>
<dbReference type="GO" id="GO:0006952">
    <property type="term" value="P:defense response"/>
    <property type="evidence" value="ECO:0007669"/>
    <property type="project" value="UniProtKB-KW"/>
</dbReference>
<name>A0AAW2CSA0_9ROSI</name>
<sequence length="508" mass="58649">MFDDKPSIVALKRKGALDLKVMVAASREGRLCVGGERPTSTLKTNGYFIKGESCLCLKPWPIPLWGQKQKIHNRTHIHIYNMTMQGVYCAVRTCSYESFRKDVNIACVSASSLFSHEGSTMGMEFLAILAVCSMQKQFLEKVWEKIELLMNIWTFIRECPELLNSLDKKTESLEQKLDALRSLEEDINTELESAKFLPHKKRKREVEVWLRNVQIKKIDIQSIKQEVGKGKHFLRPWLESHVEKNIKEVEELQEQGKFPQGLLLDAHHTSREALLTTPLVGGMSTKRIMTRIWECFTDVKVSIIGIYGVEGVGKTAILMHIHNQLIESTCPYYHVYWITVSQPLSIFKLQNDIAKEVGLDFLDEKDIRKRAAKLYKALKRREGTVLILDEVWKHFLPEEVGIPNKVNECKLILSTRSVDVCRKMNCRETIKVEPLSDEEAEKLFMEKLGLRKPLAPAIEEIAKLIIRQCGGLPIWIIEMAQRMREVDDISEWRNALTEAREFRRELND</sequence>
<feature type="coiled-coil region" evidence="4">
    <location>
        <begin position="163"/>
        <end position="193"/>
    </location>
</feature>
<gene>
    <name evidence="6" type="ORF">SO802_014906</name>
</gene>
<keyword evidence="1" id="KW-0547">Nucleotide-binding</keyword>
<evidence type="ECO:0000313" key="6">
    <source>
        <dbReference type="EMBL" id="KAL0001125.1"/>
    </source>
</evidence>